<dbReference type="Gene3D" id="3.80.10.10">
    <property type="entry name" value="Ribonuclease Inhibitor"/>
    <property type="match status" value="1"/>
</dbReference>
<dbReference type="OMA" id="PMYCRCS"/>
<evidence type="ECO:0000256" key="2">
    <source>
        <dbReference type="ARBA" id="ARBA00022737"/>
    </source>
</evidence>
<dbReference type="PROSITE" id="PS51450">
    <property type="entry name" value="LRR"/>
    <property type="match status" value="2"/>
</dbReference>
<organism evidence="4 5">
    <name type="scientific">Varroa destructor</name>
    <name type="common">Honeybee mite</name>
    <dbReference type="NCBI Taxonomy" id="109461"/>
    <lineage>
        <taxon>Eukaryota</taxon>
        <taxon>Metazoa</taxon>
        <taxon>Ecdysozoa</taxon>
        <taxon>Arthropoda</taxon>
        <taxon>Chelicerata</taxon>
        <taxon>Arachnida</taxon>
        <taxon>Acari</taxon>
        <taxon>Parasitiformes</taxon>
        <taxon>Mesostigmata</taxon>
        <taxon>Gamasina</taxon>
        <taxon>Dermanyssoidea</taxon>
        <taxon>Varroidae</taxon>
        <taxon>Varroa</taxon>
    </lineage>
</organism>
<evidence type="ECO:0000313" key="4">
    <source>
        <dbReference type="EnsemblMetazoa" id="XP_022673059"/>
    </source>
</evidence>
<name>A0A7M7KZ56_VARDE</name>
<reference evidence="4" key="1">
    <citation type="submission" date="2021-01" db="UniProtKB">
        <authorList>
            <consortium name="EnsemblMetazoa"/>
        </authorList>
    </citation>
    <scope>IDENTIFICATION</scope>
</reference>
<keyword evidence="3" id="KW-0472">Membrane</keyword>
<dbReference type="SMART" id="SM00369">
    <property type="entry name" value="LRR_TYP"/>
    <property type="match status" value="7"/>
</dbReference>
<evidence type="ECO:0000313" key="5">
    <source>
        <dbReference type="Proteomes" id="UP000594260"/>
    </source>
</evidence>
<dbReference type="AlphaFoldDB" id="A0A7M7KZ56"/>
<dbReference type="Pfam" id="PF13855">
    <property type="entry name" value="LRR_8"/>
    <property type="match status" value="2"/>
</dbReference>
<dbReference type="PANTHER" id="PTHR24367">
    <property type="entry name" value="LEUCINE-RICH REPEAT-CONTAINING PROTEIN"/>
    <property type="match status" value="1"/>
</dbReference>
<dbReference type="PANTHER" id="PTHR24367:SF318">
    <property type="entry name" value="LEUCINE-RICH GLIOMA-INACTIVATED PROTEIN 1-LIKE"/>
    <property type="match status" value="1"/>
</dbReference>
<evidence type="ECO:0000256" key="3">
    <source>
        <dbReference type="SAM" id="Phobius"/>
    </source>
</evidence>
<dbReference type="InParanoid" id="A0A7M7KZ56"/>
<dbReference type="EnsemblMetazoa" id="XM_022817324">
    <property type="protein sequence ID" value="XP_022673059"/>
    <property type="gene ID" value="LOC111255397"/>
</dbReference>
<evidence type="ECO:0000256" key="1">
    <source>
        <dbReference type="ARBA" id="ARBA00022614"/>
    </source>
</evidence>
<dbReference type="InterPro" id="IPR032675">
    <property type="entry name" value="LRR_dom_sf"/>
</dbReference>
<keyword evidence="1" id="KW-0433">Leucine-rich repeat</keyword>
<dbReference type="OrthoDB" id="10061535at2759"/>
<keyword evidence="5" id="KW-1185">Reference proteome</keyword>
<accession>A0A7M7KZ56</accession>
<sequence length="470" mass="53179">MVEVFSFFVVIMGIVLCLSNTFISAMRSLVSVILYGALLIAVALPGARAGPSNLCDLRADPDGVQCECNEHRVVCEVTSPNATFTSYRSQLQQEALKKRRAAETLDELVLQSSRNESFLNEVPRDILKDQFRFKNISMARANLGHLVSGAVTGTRFLKKLSLTACGISGLFQNAISKLQNLQDLDLSHNQITIISFGALKDLPSLKYLTIAHSEVENIEPHAFVELTSLEKLSLKDNEIKEVDNLLFTGLSNLREVELNYNYIQKLDDDTFRDLPQLRSVDLRGNSLTTITDSTFHGMHNLNYLSLYYNNLQHLPVGFLKDSPDLKELNLEKNRLQVVTLDMLRGLRAIRSDFTLRLKSNPLICSCKLYYLTELRKRRTNGLKDDHQEPSEFKNLQCRQRMVDHDEPRSFDQYLATLQCVEDPTLSEHIVDQAVVAGVHTMPQPSRITLFLAQVSTALTSCLIVRWLHLH</sequence>
<keyword evidence="3" id="KW-1133">Transmembrane helix</keyword>
<feature type="transmembrane region" description="Helical" evidence="3">
    <location>
        <begin position="30"/>
        <end position="47"/>
    </location>
</feature>
<dbReference type="InterPro" id="IPR051295">
    <property type="entry name" value="LGI_related"/>
</dbReference>
<dbReference type="RefSeq" id="XP_022673059.1">
    <property type="nucleotide sequence ID" value="XM_022817324.1"/>
</dbReference>
<dbReference type="KEGG" id="vde:111255397"/>
<keyword evidence="2" id="KW-0677">Repeat</keyword>
<keyword evidence="3" id="KW-0812">Transmembrane</keyword>
<dbReference type="GeneID" id="111255397"/>
<dbReference type="SUPFAM" id="SSF52058">
    <property type="entry name" value="L domain-like"/>
    <property type="match status" value="1"/>
</dbReference>
<dbReference type="Proteomes" id="UP000594260">
    <property type="component" value="Unplaced"/>
</dbReference>
<feature type="transmembrane region" description="Helical" evidence="3">
    <location>
        <begin position="6"/>
        <end position="23"/>
    </location>
</feature>
<proteinExistence type="predicted"/>
<dbReference type="SMART" id="SM00365">
    <property type="entry name" value="LRR_SD22"/>
    <property type="match status" value="3"/>
</dbReference>
<dbReference type="InterPro" id="IPR003591">
    <property type="entry name" value="Leu-rich_rpt_typical-subtyp"/>
</dbReference>
<protein>
    <submittedName>
        <fullName evidence="4">Uncharacterized protein</fullName>
    </submittedName>
</protein>
<dbReference type="InterPro" id="IPR001611">
    <property type="entry name" value="Leu-rich_rpt"/>
</dbReference>